<dbReference type="EMBL" id="VCMV01000033">
    <property type="protein sequence ID" value="KAB0265535.1"/>
    <property type="molecule type" value="Genomic_DNA"/>
</dbReference>
<evidence type="ECO:0000256" key="1">
    <source>
        <dbReference type="ARBA" id="ARBA00022729"/>
    </source>
</evidence>
<keyword evidence="5" id="KW-1185">Reference proteome</keyword>
<evidence type="ECO:0000256" key="2">
    <source>
        <dbReference type="SAM" id="SignalP"/>
    </source>
</evidence>
<evidence type="ECO:0000313" key="5">
    <source>
        <dbReference type="Proteomes" id="UP000325684"/>
    </source>
</evidence>
<dbReference type="CDD" id="cd01004">
    <property type="entry name" value="PBP2_MidA_like"/>
    <property type="match status" value="1"/>
</dbReference>
<gene>
    <name evidence="4" type="ORF">FEZ63_17845</name>
</gene>
<dbReference type="AlphaFoldDB" id="A0A5N3P772"/>
<dbReference type="OrthoDB" id="4577708at2"/>
<evidence type="ECO:0000313" key="4">
    <source>
        <dbReference type="EMBL" id="KAB0265535.1"/>
    </source>
</evidence>
<dbReference type="PANTHER" id="PTHR35936">
    <property type="entry name" value="MEMBRANE-BOUND LYTIC MUREIN TRANSGLYCOSYLASE F"/>
    <property type="match status" value="1"/>
</dbReference>
<dbReference type="Pfam" id="PF00497">
    <property type="entry name" value="SBP_bac_3"/>
    <property type="match status" value="1"/>
</dbReference>
<dbReference type="Gene3D" id="3.40.190.10">
    <property type="entry name" value="Periplasmic binding protein-like II"/>
    <property type="match status" value="2"/>
</dbReference>
<dbReference type="SUPFAM" id="SSF53850">
    <property type="entry name" value="Periplasmic binding protein-like II"/>
    <property type="match status" value="1"/>
</dbReference>
<feature type="chain" id="PRO_5024385882" evidence="2">
    <location>
        <begin position="24"/>
        <end position="299"/>
    </location>
</feature>
<protein>
    <submittedName>
        <fullName evidence="4">ABC transporter substrate-binding protein</fullName>
    </submittedName>
</protein>
<feature type="domain" description="Solute-binding protein family 3/N-terminal" evidence="3">
    <location>
        <begin position="47"/>
        <end position="279"/>
    </location>
</feature>
<dbReference type="RefSeq" id="WP_150946993.1">
    <property type="nucleotide sequence ID" value="NZ_VCMV01000033.1"/>
</dbReference>
<dbReference type="SMART" id="SM00062">
    <property type="entry name" value="PBPb"/>
    <property type="match status" value="1"/>
</dbReference>
<organism evidence="4 5">
    <name type="scientific">Microvirga brassicacearum</name>
    <dbReference type="NCBI Taxonomy" id="2580413"/>
    <lineage>
        <taxon>Bacteria</taxon>
        <taxon>Pseudomonadati</taxon>
        <taxon>Pseudomonadota</taxon>
        <taxon>Alphaproteobacteria</taxon>
        <taxon>Hyphomicrobiales</taxon>
        <taxon>Methylobacteriaceae</taxon>
        <taxon>Microvirga</taxon>
    </lineage>
</organism>
<name>A0A5N3P772_9HYPH</name>
<accession>A0A5N3P772</accession>
<proteinExistence type="predicted"/>
<dbReference type="PANTHER" id="PTHR35936:SF19">
    <property type="entry name" value="AMINO-ACID-BINDING PROTEIN YXEM-RELATED"/>
    <property type="match status" value="1"/>
</dbReference>
<comment type="caution">
    <text evidence="4">The sequence shown here is derived from an EMBL/GenBank/DDBJ whole genome shotgun (WGS) entry which is preliminary data.</text>
</comment>
<dbReference type="Proteomes" id="UP000325684">
    <property type="component" value="Unassembled WGS sequence"/>
</dbReference>
<dbReference type="InterPro" id="IPR001638">
    <property type="entry name" value="Solute-binding_3/MltF_N"/>
</dbReference>
<reference evidence="4 5" key="1">
    <citation type="journal article" date="2019" name="Microorganisms">
        <title>Genome Insights into the Novel Species Microvirga brassicacearum, a Rapeseed Endophyte with Biotechnological Potential.</title>
        <authorList>
            <person name="Jimenez-Gomez A."/>
            <person name="Saati-Santamaria Z."/>
            <person name="Igual J.M."/>
            <person name="Rivas R."/>
            <person name="Mateos P.F."/>
            <person name="Garcia-Fraile P."/>
        </authorList>
    </citation>
    <scope>NUCLEOTIDE SEQUENCE [LARGE SCALE GENOMIC DNA]</scope>
    <source>
        <strain evidence="4 5">CDVBN77</strain>
    </source>
</reference>
<feature type="signal peptide" evidence="2">
    <location>
        <begin position="1"/>
        <end position="23"/>
    </location>
</feature>
<evidence type="ECO:0000259" key="3">
    <source>
        <dbReference type="SMART" id="SM00062"/>
    </source>
</evidence>
<sequence>MLRKLIRYSLVSAAIACAMPAFAQDVPVQKLNEKIRALLPESIRQRGYLVAVNSGSYPPYEIVIGPNELQGASNDFATAFGQLFGVDVRHQTVGGLAAMLAGFDAGRYDMSLGPTGDFPDRRSKIDFIDWVQEYVAFAVQKGNPKNIQNLDDVCGLTIAVMAAGSAERVLKAKAENCAASGKPVTVQSFPDQNSSILAVRSKRSDGFFSGQAPLTYFVNQSSNVLDLAAANLPNGFGDIYQGGIAPKGSDMSKAMLAAFQELFDNGTYAIVMKKWGLERNMLKKPGINLAPDTEHFKTK</sequence>
<keyword evidence="1 2" id="KW-0732">Signal</keyword>